<evidence type="ECO:0000256" key="8">
    <source>
        <dbReference type="ARBA" id="ARBA00022824"/>
    </source>
</evidence>
<keyword evidence="6 18" id="KW-0479">Metal-binding</keyword>
<feature type="binding site" evidence="18">
    <location>
        <position position="1036"/>
    </location>
    <ligand>
        <name>Mg(2+)</name>
        <dbReference type="ChEBI" id="CHEBI:18420"/>
    </ligand>
</feature>
<keyword evidence="12 19" id="KW-1133">Transmembrane helix</keyword>
<dbReference type="InterPro" id="IPR032631">
    <property type="entry name" value="P-type_ATPase_N"/>
</dbReference>
<comment type="catalytic activity">
    <reaction evidence="15">
        <text>a beta-D-glucosyl-(1&lt;-&gt;1')-N-acylsphing-4-enine(out) + ATP + H2O = a beta-D-glucosyl-(1&lt;-&gt;1')-N-acylsphing-4-enine(in) + ADP + phosphate + H(+)</text>
        <dbReference type="Rhea" id="RHEA:66036"/>
        <dbReference type="ChEBI" id="CHEBI:15377"/>
        <dbReference type="ChEBI" id="CHEBI:15378"/>
        <dbReference type="ChEBI" id="CHEBI:22801"/>
        <dbReference type="ChEBI" id="CHEBI:30616"/>
        <dbReference type="ChEBI" id="CHEBI:43474"/>
        <dbReference type="ChEBI" id="CHEBI:456216"/>
    </reaction>
    <physiologicalReaction direction="left-to-right" evidence="15">
        <dbReference type="Rhea" id="RHEA:66037"/>
    </physiologicalReaction>
</comment>
<comment type="cofactor">
    <cofactor evidence="1 18">
        <name>Mg(2+)</name>
        <dbReference type="ChEBI" id="CHEBI:18420"/>
    </cofactor>
</comment>
<feature type="binding site" evidence="17">
    <location>
        <position position="1036"/>
    </location>
    <ligand>
        <name>ATP</name>
        <dbReference type="ChEBI" id="CHEBI:30616"/>
    </ligand>
</feature>
<evidence type="ECO:0000256" key="19">
    <source>
        <dbReference type="RuleBase" id="RU362033"/>
    </source>
</evidence>
<dbReference type="Proteomes" id="UP000095280">
    <property type="component" value="Unplaced"/>
</dbReference>
<feature type="binding site" evidence="17">
    <location>
        <position position="400"/>
    </location>
    <ligand>
        <name>ATP</name>
        <dbReference type="ChEBI" id="CHEBI:30616"/>
    </ligand>
</feature>
<keyword evidence="7 17" id="KW-0547">Nucleotide-binding</keyword>
<feature type="compositionally biased region" description="Pro residues" evidence="20">
    <location>
        <begin position="1327"/>
        <end position="1339"/>
    </location>
</feature>
<feature type="binding site" evidence="17">
    <location>
        <position position="715"/>
    </location>
    <ligand>
        <name>ATP</name>
        <dbReference type="ChEBI" id="CHEBI:30616"/>
    </ligand>
</feature>
<dbReference type="Gene3D" id="3.40.1110.10">
    <property type="entry name" value="Calcium-transporting ATPase, cytoplasmic domain N"/>
    <property type="match status" value="2"/>
</dbReference>
<dbReference type="PANTHER" id="PTHR24092:SF218">
    <property type="entry name" value="PHOSPHOLIPID-TRANSPORTING ATPASE"/>
    <property type="match status" value="1"/>
</dbReference>
<dbReference type="SFLD" id="SFLDF00027">
    <property type="entry name" value="p-type_atpase"/>
    <property type="match status" value="1"/>
</dbReference>
<feature type="region of interest" description="Disordered" evidence="20">
    <location>
        <begin position="424"/>
        <end position="455"/>
    </location>
</feature>
<feature type="binding site" evidence="17">
    <location>
        <position position="757"/>
    </location>
    <ligand>
        <name>ATP</name>
        <dbReference type="ChEBI" id="CHEBI:30616"/>
    </ligand>
</feature>
<proteinExistence type="inferred from homology"/>
<dbReference type="Gene3D" id="3.40.50.1000">
    <property type="entry name" value="HAD superfamily/HAD-like"/>
    <property type="match status" value="2"/>
</dbReference>
<dbReference type="GO" id="GO:0045332">
    <property type="term" value="P:phospholipid translocation"/>
    <property type="evidence" value="ECO:0007669"/>
    <property type="project" value="TreeGrafter"/>
</dbReference>
<feature type="transmembrane region" description="Helical" evidence="19">
    <location>
        <begin position="1230"/>
        <end position="1253"/>
    </location>
</feature>
<dbReference type="Pfam" id="PF16212">
    <property type="entry name" value="PhoLip_ATPase_C"/>
    <property type="match status" value="1"/>
</dbReference>
<feature type="transmembrane region" description="Helical" evidence="19">
    <location>
        <begin position="283"/>
        <end position="308"/>
    </location>
</feature>
<feature type="binding site" evidence="18">
    <location>
        <position position="402"/>
    </location>
    <ligand>
        <name>Mg(2+)</name>
        <dbReference type="ChEBI" id="CHEBI:18420"/>
    </ligand>
</feature>
<feature type="region of interest" description="Disordered" evidence="20">
    <location>
        <begin position="461"/>
        <end position="480"/>
    </location>
</feature>
<evidence type="ECO:0000256" key="9">
    <source>
        <dbReference type="ARBA" id="ARBA00022840"/>
    </source>
</evidence>
<dbReference type="GO" id="GO:0140326">
    <property type="term" value="F:ATPase-coupled intramembrane lipid transporter activity"/>
    <property type="evidence" value="ECO:0007669"/>
    <property type="project" value="UniProtKB-EC"/>
</dbReference>
<name>A0A1I8G975_9PLAT</name>
<evidence type="ECO:0000256" key="15">
    <source>
        <dbReference type="ARBA" id="ARBA00050913"/>
    </source>
</evidence>
<evidence type="ECO:0000256" key="6">
    <source>
        <dbReference type="ARBA" id="ARBA00022723"/>
    </source>
</evidence>
<dbReference type="InterPro" id="IPR001757">
    <property type="entry name" value="P_typ_ATPase"/>
</dbReference>
<dbReference type="SFLD" id="SFLDS00003">
    <property type="entry name" value="Haloacid_Dehalogenase"/>
    <property type="match status" value="1"/>
</dbReference>
<feature type="binding site" evidence="18">
    <location>
        <position position="400"/>
    </location>
    <ligand>
        <name>Mg(2+)</name>
        <dbReference type="ChEBI" id="CHEBI:18420"/>
    </ligand>
</feature>
<feature type="compositionally biased region" description="Basic residues" evidence="20">
    <location>
        <begin position="617"/>
        <end position="626"/>
    </location>
</feature>
<keyword evidence="13 19" id="KW-0472">Membrane</keyword>
<evidence type="ECO:0000256" key="13">
    <source>
        <dbReference type="ARBA" id="ARBA00023136"/>
    </source>
</evidence>
<dbReference type="NCBIfam" id="TIGR01652">
    <property type="entry name" value="ATPase-Plipid"/>
    <property type="match status" value="1"/>
</dbReference>
<dbReference type="InterPro" id="IPR044492">
    <property type="entry name" value="P_typ_ATPase_HD_dom"/>
</dbReference>
<feature type="domain" description="P-type ATPase N-terminal" evidence="21">
    <location>
        <begin position="38"/>
        <end position="93"/>
    </location>
</feature>
<feature type="transmembrane region" description="Helical" evidence="19">
    <location>
        <begin position="1122"/>
        <end position="1142"/>
    </location>
</feature>
<dbReference type="FunFam" id="2.70.150.10:FF:000054">
    <property type="entry name" value="Phospholipid-transporting ATPase"/>
    <property type="match status" value="1"/>
</dbReference>
<evidence type="ECO:0000256" key="11">
    <source>
        <dbReference type="ARBA" id="ARBA00022967"/>
    </source>
</evidence>
<feature type="compositionally biased region" description="Polar residues" evidence="20">
    <location>
        <begin position="523"/>
        <end position="535"/>
    </location>
</feature>
<feature type="compositionally biased region" description="Basic and acidic residues" evidence="20">
    <location>
        <begin position="673"/>
        <end position="682"/>
    </location>
</feature>
<reference evidence="24" key="1">
    <citation type="submission" date="2016-11" db="UniProtKB">
        <authorList>
            <consortium name="WormBaseParasite"/>
        </authorList>
    </citation>
    <scope>IDENTIFICATION</scope>
</reference>
<comment type="subcellular location">
    <subcellularLocation>
        <location evidence="2">Endomembrane system</location>
        <topology evidence="2">Multi-pass membrane protein</topology>
    </subcellularLocation>
    <subcellularLocation>
        <location evidence="3">Endoplasmic reticulum membrane</location>
    </subcellularLocation>
    <subcellularLocation>
        <location evidence="19">Membrane</location>
        <topology evidence="19">Multi-pass membrane protein</topology>
    </subcellularLocation>
</comment>
<dbReference type="InterPro" id="IPR023214">
    <property type="entry name" value="HAD_sf"/>
</dbReference>
<dbReference type="SUPFAM" id="SSF81660">
    <property type="entry name" value="Metal cation-transporting ATPase, ATP-binding domain N"/>
    <property type="match status" value="1"/>
</dbReference>
<dbReference type="InterPro" id="IPR036412">
    <property type="entry name" value="HAD-like_sf"/>
</dbReference>
<dbReference type="Pfam" id="PF13246">
    <property type="entry name" value="Cation_ATPase"/>
    <property type="match status" value="1"/>
</dbReference>
<dbReference type="SUPFAM" id="SSF56784">
    <property type="entry name" value="HAD-like"/>
    <property type="match status" value="1"/>
</dbReference>
<keyword evidence="9 17" id="KW-0067">ATP-binding</keyword>
<feature type="compositionally biased region" description="Basic residues" evidence="20">
    <location>
        <begin position="542"/>
        <end position="557"/>
    </location>
</feature>
<protein>
    <recommendedName>
        <fullName evidence="19">Phospholipid-transporting ATPase</fullName>
        <ecNumber evidence="19">7.6.2.1</ecNumber>
    </recommendedName>
</protein>
<keyword evidence="10 18" id="KW-0460">Magnesium</keyword>
<dbReference type="InterPro" id="IPR032630">
    <property type="entry name" value="P_typ_ATPase_c"/>
</dbReference>
<dbReference type="GO" id="GO:0005886">
    <property type="term" value="C:plasma membrane"/>
    <property type="evidence" value="ECO:0007669"/>
    <property type="project" value="TreeGrafter"/>
</dbReference>
<feature type="binding site" evidence="17">
    <location>
        <position position="1035"/>
    </location>
    <ligand>
        <name>ATP</name>
        <dbReference type="ChEBI" id="CHEBI:30616"/>
    </ligand>
</feature>
<dbReference type="PRINTS" id="PR00119">
    <property type="entry name" value="CATATPASE"/>
</dbReference>
<evidence type="ECO:0000256" key="16">
    <source>
        <dbReference type="PIRSR" id="PIRSR606539-1"/>
    </source>
</evidence>
<keyword evidence="5 19" id="KW-0812">Transmembrane</keyword>
<feature type="binding site" evidence="17">
    <location>
        <position position="401"/>
    </location>
    <ligand>
        <name>ATP</name>
        <dbReference type="ChEBI" id="CHEBI:30616"/>
    </ligand>
</feature>
<dbReference type="NCBIfam" id="TIGR01494">
    <property type="entry name" value="ATPase_P-type"/>
    <property type="match status" value="1"/>
</dbReference>
<dbReference type="InterPro" id="IPR006539">
    <property type="entry name" value="P-type_ATPase_IV"/>
</dbReference>
<dbReference type="GO" id="GO:0005524">
    <property type="term" value="F:ATP binding"/>
    <property type="evidence" value="ECO:0007669"/>
    <property type="project" value="UniProtKB-UniRule"/>
</dbReference>
<feature type="region of interest" description="Disordered" evidence="20">
    <location>
        <begin position="1368"/>
        <end position="1429"/>
    </location>
</feature>
<evidence type="ECO:0000256" key="5">
    <source>
        <dbReference type="ARBA" id="ARBA00022692"/>
    </source>
</evidence>
<evidence type="ECO:0000313" key="24">
    <source>
        <dbReference type="WBParaSite" id="maker-uti_cns_0001125-snap-gene-1.7-mRNA-1"/>
    </source>
</evidence>
<feature type="transmembrane region" description="Helical" evidence="19">
    <location>
        <begin position="1172"/>
        <end position="1189"/>
    </location>
</feature>
<dbReference type="Gene3D" id="2.70.150.10">
    <property type="entry name" value="Calcium-transporting ATPase, cytoplasmic transduction domain A"/>
    <property type="match status" value="1"/>
</dbReference>
<dbReference type="FunFam" id="3.40.50.1000:FF:000130">
    <property type="entry name" value="Phospholipid-transporting ATPase"/>
    <property type="match status" value="1"/>
</dbReference>
<evidence type="ECO:0000256" key="18">
    <source>
        <dbReference type="PIRSR" id="PIRSR606539-3"/>
    </source>
</evidence>
<dbReference type="FunFam" id="3.40.1110.10:FF:000009">
    <property type="entry name" value="Phospholipid-transporting ATPase"/>
    <property type="match status" value="1"/>
</dbReference>
<dbReference type="Pfam" id="PF16209">
    <property type="entry name" value="PhoLip_ATPase_N"/>
    <property type="match status" value="1"/>
</dbReference>
<dbReference type="EC" id="7.6.2.1" evidence="19"/>
<dbReference type="InterPro" id="IPR023298">
    <property type="entry name" value="ATPase_P-typ_TM_dom_sf"/>
</dbReference>
<organism evidence="23 24">
    <name type="scientific">Macrostomum lignano</name>
    <dbReference type="NCBI Taxonomy" id="282301"/>
    <lineage>
        <taxon>Eukaryota</taxon>
        <taxon>Metazoa</taxon>
        <taxon>Spiralia</taxon>
        <taxon>Lophotrochozoa</taxon>
        <taxon>Platyhelminthes</taxon>
        <taxon>Rhabditophora</taxon>
        <taxon>Macrostomorpha</taxon>
        <taxon>Macrostomida</taxon>
        <taxon>Macrostomidae</taxon>
        <taxon>Macrostomum</taxon>
    </lineage>
</organism>
<dbReference type="SUPFAM" id="SSF81665">
    <property type="entry name" value="Calcium ATPase, transmembrane domain M"/>
    <property type="match status" value="1"/>
</dbReference>
<feature type="binding site" evidence="17">
    <location>
        <position position="823"/>
    </location>
    <ligand>
        <name>ATP</name>
        <dbReference type="ChEBI" id="CHEBI:30616"/>
    </ligand>
</feature>
<feature type="binding site" evidence="17">
    <location>
        <position position="904"/>
    </location>
    <ligand>
        <name>ATP</name>
        <dbReference type="ChEBI" id="CHEBI:30616"/>
    </ligand>
</feature>
<sequence length="1451" mass="162603">MGNRCCLPCRRNAKQGPSTRLIEANFRFESAPDVPAEPNPNHQFANNYVRTTKYSLLTFLPLNLWEQFHRFANVYFVFIVVLNFMPEVSAFAKELAPIPVLFVLSVTAIKDGFENYRRYKSDKKINHQSCRVYRQSKNCFVDEEWQNLWPGDIVRLHANEVIPADILLLHSSDTAGICYIETSNIDGETNLKQREVMRGLDLRQFNPETFTHTVEVEMPNTDIYRFDGSVRLNGKDNIVAIHKENLILRGCTIKNTDVLEGMVIYAGPRFKRSKLERQINKDVIWCVIILFVTCLFGAVGSGVWLSGFVTPETVIFLSLGNDTASSPAVQAIINFWTYIIIMQAMIPLSLYVTVEFVKLGQTIYITNDLDMYDEEKDIPAECRALNITEDLGQIQYVFSDKTGTLTENKMEFKRCSIMGHDYEHSPAQIQPQKRDSRTSINSQKPILDSTTKKKEQMFNNSVIDSPADDSGAPLTTLHASPMSGIRGELASMSFQPSSGDRQTLFDFFLVMSVCNSVVVSMNKNQSDPETTQSQPRLAAVSNKKKKSKKSKKKRRRGNSRDGDNGESDREQPRRRNGNDSETDTEATRLRQRHRRDDQTSAAVPEDAPDDVADPSTTRKKRRRSLSRQRGGLAELPPLGDGRATTTTANAGFSAPNDEVGTPVRGRAGRARRGRDGGDSGVEECRYETHVATPNLYQRYSDSTLLESYVAESPDEAALVKTACEYGMKLVQRGPDFCSVWLPAQGHVTIEVLHVLPFDSDRKRMSVIVRHPVTGQVILLTKGADSAIFSRLKEEDSNDPSSDADRILLHTKLHLDQYALMGLRTLCLAIRYLGNEEYADWLAEFRRAERSIVGREEAVSRTIDQIEQQLQLLGVTGIEDRLQDGVPDTIASFRAAGINVWVLTGDKQETAIQISYSARLVTEAQRLLVLNADTLAQTEDKVRRYLQEIDCTYNPEYQIRQRRERPAIRDDLALVLDGGTLRHCLEDSLKFDFLFLAEQCGSVICCRATPSQKAAIVSLVKENLQMQTLAIGDGANDVNMIQTADIGIGLSGQEGMQAVMAADFALARFRFLKKLVLVHGHWCYDRLARMSLYLFYKNCVYIMMLFWFQLFNGFSGQVHIGQLYQVCFNLTMTALAPLIMGILDRHLRADILLANPILYSDAQNCRSYLPWHFWFNILDAVWQSMVIYFVPHLVIVNSDCDIWSFGDIVVSAGVITAVAHNALELRGWTGIHWFAIIGSPIVAWFGFALVLNVICTNCMHPDNPYYVIIRGVTTSQFWLPQLLIPFLALLPRLSVRAFRNTLRPNLTAQAMRLQSLPRHRANPHLPLQTPPKSFPGPPPSMSRVGSMRFPSAPALRRLSVAWLGSGGGGGSLSKRNSMAHPASQGGGAPDRSESASAVDIRAGSGRSRREFDSGSRHHKRSRSLGASQRIRRPSVSFVNAGGEGVTMATTVC</sequence>
<accession>A0A1I8G975</accession>
<dbReference type="GO" id="GO:0000287">
    <property type="term" value="F:magnesium ion binding"/>
    <property type="evidence" value="ECO:0007669"/>
    <property type="project" value="UniProtKB-UniRule"/>
</dbReference>
<keyword evidence="8" id="KW-0256">Endoplasmic reticulum</keyword>
<evidence type="ECO:0000256" key="2">
    <source>
        <dbReference type="ARBA" id="ARBA00004127"/>
    </source>
</evidence>
<feature type="region of interest" description="Disordered" evidence="20">
    <location>
        <begin position="1319"/>
        <end position="1342"/>
    </location>
</feature>
<dbReference type="InterPro" id="IPR018303">
    <property type="entry name" value="ATPase_P-typ_P_site"/>
</dbReference>
<dbReference type="PROSITE" id="PS00154">
    <property type="entry name" value="ATPASE_E1_E2"/>
    <property type="match status" value="1"/>
</dbReference>
<keyword evidence="11 19" id="KW-1278">Translocase</keyword>
<feature type="binding site" evidence="17">
    <location>
        <position position="781"/>
    </location>
    <ligand>
        <name>ATP</name>
        <dbReference type="ChEBI" id="CHEBI:30616"/>
    </ligand>
</feature>
<feature type="region of interest" description="Disordered" evidence="20">
    <location>
        <begin position="523"/>
        <end position="682"/>
    </location>
</feature>
<feature type="binding site" evidence="17">
    <location>
        <position position="905"/>
    </location>
    <ligand>
        <name>ATP</name>
        <dbReference type="ChEBI" id="CHEBI:30616"/>
    </ligand>
</feature>
<dbReference type="SUPFAM" id="SSF81653">
    <property type="entry name" value="Calcium ATPase, transduction domain A"/>
    <property type="match status" value="1"/>
</dbReference>
<feature type="domain" description="P-type ATPase C-terminal" evidence="22">
    <location>
        <begin position="1058"/>
        <end position="1304"/>
    </location>
</feature>
<feature type="compositionally biased region" description="Basic and acidic residues" evidence="20">
    <location>
        <begin position="558"/>
        <end position="578"/>
    </location>
</feature>
<feature type="binding site" evidence="18">
    <location>
        <position position="1032"/>
    </location>
    <ligand>
        <name>Mg(2+)</name>
        <dbReference type="ChEBI" id="CHEBI:18420"/>
    </ligand>
</feature>
<feature type="binding site" evidence="17">
    <location>
        <position position="1012"/>
    </location>
    <ligand>
        <name>ATP</name>
        <dbReference type="ChEBI" id="CHEBI:30616"/>
    </ligand>
</feature>
<evidence type="ECO:0000256" key="3">
    <source>
        <dbReference type="ARBA" id="ARBA00004586"/>
    </source>
</evidence>
<feature type="binding site" evidence="17">
    <location>
        <position position="1006"/>
    </location>
    <ligand>
        <name>ATP</name>
        <dbReference type="ChEBI" id="CHEBI:30616"/>
    </ligand>
</feature>
<evidence type="ECO:0000256" key="7">
    <source>
        <dbReference type="ARBA" id="ARBA00022741"/>
    </source>
</evidence>
<feature type="transmembrane region" description="Helical" evidence="19">
    <location>
        <begin position="1265"/>
        <end position="1289"/>
    </location>
</feature>
<evidence type="ECO:0000259" key="22">
    <source>
        <dbReference type="Pfam" id="PF16212"/>
    </source>
</evidence>
<evidence type="ECO:0000256" key="4">
    <source>
        <dbReference type="ARBA" id="ARBA00008109"/>
    </source>
</evidence>
<evidence type="ECO:0000256" key="17">
    <source>
        <dbReference type="PIRSR" id="PIRSR606539-2"/>
    </source>
</evidence>
<dbReference type="GO" id="GO:0005789">
    <property type="term" value="C:endoplasmic reticulum membrane"/>
    <property type="evidence" value="ECO:0007669"/>
    <property type="project" value="UniProtKB-SubCell"/>
</dbReference>
<evidence type="ECO:0000259" key="21">
    <source>
        <dbReference type="Pfam" id="PF16209"/>
    </source>
</evidence>
<feature type="transmembrane region" description="Helical" evidence="19">
    <location>
        <begin position="328"/>
        <end position="352"/>
    </location>
</feature>
<dbReference type="InterPro" id="IPR023299">
    <property type="entry name" value="ATPase_P-typ_cyto_dom_N"/>
</dbReference>
<feature type="binding site" evidence="17">
    <location>
        <position position="402"/>
    </location>
    <ligand>
        <name>ATP</name>
        <dbReference type="ChEBI" id="CHEBI:30616"/>
    </ligand>
</feature>
<dbReference type="InterPro" id="IPR008250">
    <property type="entry name" value="ATPase_P-typ_transduc_dom_A_sf"/>
</dbReference>
<evidence type="ECO:0000256" key="10">
    <source>
        <dbReference type="ARBA" id="ARBA00022842"/>
    </source>
</evidence>
<evidence type="ECO:0000256" key="20">
    <source>
        <dbReference type="SAM" id="MobiDB-lite"/>
    </source>
</evidence>
<comment type="catalytic activity">
    <reaction evidence="14 19">
        <text>ATP + H2O + phospholipidSide 1 = ADP + phosphate + phospholipidSide 2.</text>
        <dbReference type="EC" id="7.6.2.1"/>
    </reaction>
</comment>
<keyword evidence="23" id="KW-1185">Reference proteome</keyword>
<evidence type="ECO:0000256" key="14">
    <source>
        <dbReference type="ARBA" id="ARBA00034036"/>
    </source>
</evidence>
<comment type="similarity">
    <text evidence="4 19">Belongs to the cation transport ATPase (P-type) (TC 3.A.3) family. Type IV subfamily.</text>
</comment>
<feature type="binding site" evidence="17">
    <location>
        <position position="903"/>
    </location>
    <ligand>
        <name>ATP</name>
        <dbReference type="ChEBI" id="CHEBI:30616"/>
    </ligand>
</feature>
<evidence type="ECO:0000313" key="23">
    <source>
        <dbReference type="Proteomes" id="UP000095280"/>
    </source>
</evidence>
<dbReference type="PANTHER" id="PTHR24092">
    <property type="entry name" value="PROBABLE PHOSPHOLIPID-TRANSPORTING ATPASE"/>
    <property type="match status" value="1"/>
</dbReference>
<dbReference type="Gene3D" id="1.20.1110.10">
    <property type="entry name" value="Calcium-transporting ATPase, transmembrane domain"/>
    <property type="match status" value="1"/>
</dbReference>
<evidence type="ECO:0000256" key="1">
    <source>
        <dbReference type="ARBA" id="ARBA00001946"/>
    </source>
</evidence>
<dbReference type="SFLD" id="SFLDG00002">
    <property type="entry name" value="C1.7:_P-type_atpase_like"/>
    <property type="match status" value="1"/>
</dbReference>
<evidence type="ECO:0000256" key="12">
    <source>
        <dbReference type="ARBA" id="ARBA00022989"/>
    </source>
</evidence>
<feature type="active site" description="4-aspartylphosphate intermediate" evidence="16">
    <location>
        <position position="400"/>
    </location>
</feature>
<feature type="transmembrane region" description="Helical" evidence="19">
    <location>
        <begin position="1093"/>
        <end position="1110"/>
    </location>
</feature>
<dbReference type="WBParaSite" id="maker-uti_cns_0001125-snap-gene-1.7-mRNA-1">
    <property type="protein sequence ID" value="maker-uti_cns_0001125-snap-gene-1.7-mRNA-1"/>
    <property type="gene ID" value="maker-uti_cns_0001125-snap-gene-1.7"/>
</dbReference>
<dbReference type="GO" id="GO:0016887">
    <property type="term" value="F:ATP hydrolysis activity"/>
    <property type="evidence" value="ECO:0007669"/>
    <property type="project" value="InterPro"/>
</dbReference>